<evidence type="ECO:0000313" key="3">
    <source>
        <dbReference type="EMBL" id="MDT0392199.1"/>
    </source>
</evidence>
<gene>
    <name evidence="3" type="ORF">RM641_32680</name>
</gene>
<evidence type="ECO:0000313" key="4">
    <source>
        <dbReference type="Proteomes" id="UP001183586"/>
    </source>
</evidence>
<keyword evidence="2" id="KW-0732">Signal</keyword>
<evidence type="ECO:0000256" key="2">
    <source>
        <dbReference type="SAM" id="SignalP"/>
    </source>
</evidence>
<evidence type="ECO:0000256" key="1">
    <source>
        <dbReference type="SAM" id="MobiDB-lite"/>
    </source>
</evidence>
<sequence>MKAGRLTWAPWAPAVAGVAAALSAGCAPPSTDGGAQPAPSCAYVVEYDGRTYLGREETTVPVGRSLGPATRPACDDTPGDGDDGEGPVATTAYAVRGVDPAVAVAVAEDTGTHRLVVAESVEDLPPELRKLTGGS</sequence>
<dbReference type="RefSeq" id="WP_311688037.1">
    <property type="nucleotide sequence ID" value="NZ_JAVREU010000022.1"/>
</dbReference>
<keyword evidence="4" id="KW-1185">Reference proteome</keyword>
<dbReference type="PROSITE" id="PS51257">
    <property type="entry name" value="PROKAR_LIPOPROTEIN"/>
    <property type="match status" value="1"/>
</dbReference>
<protein>
    <submittedName>
        <fullName evidence="3">DUF6281 family protein</fullName>
    </submittedName>
</protein>
<accession>A0ABU2PJ59</accession>
<feature type="chain" id="PRO_5045489095" evidence="2">
    <location>
        <begin position="25"/>
        <end position="135"/>
    </location>
</feature>
<dbReference type="Proteomes" id="UP001183586">
    <property type="component" value="Unassembled WGS sequence"/>
</dbReference>
<proteinExistence type="predicted"/>
<feature type="signal peptide" evidence="2">
    <location>
        <begin position="1"/>
        <end position="24"/>
    </location>
</feature>
<dbReference type="InterPro" id="IPR046248">
    <property type="entry name" value="DUF6281"/>
</dbReference>
<reference evidence="4" key="1">
    <citation type="submission" date="2023-07" db="EMBL/GenBank/DDBJ databases">
        <title>30 novel species of actinomycetes from the DSMZ collection.</title>
        <authorList>
            <person name="Nouioui I."/>
        </authorList>
    </citation>
    <scope>NUCLEOTIDE SEQUENCE [LARGE SCALE GENOMIC DNA]</scope>
    <source>
        <strain evidence="4">DSM 41921</strain>
    </source>
</reference>
<comment type="caution">
    <text evidence="3">The sequence shown here is derived from an EMBL/GenBank/DDBJ whole genome shotgun (WGS) entry which is preliminary data.</text>
</comment>
<organism evidence="3 4">
    <name type="scientific">Streptomyces dubilierae</name>
    <dbReference type="NCBI Taxonomy" id="3075533"/>
    <lineage>
        <taxon>Bacteria</taxon>
        <taxon>Bacillati</taxon>
        <taxon>Actinomycetota</taxon>
        <taxon>Actinomycetes</taxon>
        <taxon>Kitasatosporales</taxon>
        <taxon>Streptomycetaceae</taxon>
        <taxon>Streptomyces</taxon>
    </lineage>
</organism>
<name>A0ABU2PJ59_9ACTN</name>
<dbReference type="EMBL" id="JAVREU010000022">
    <property type="protein sequence ID" value="MDT0392199.1"/>
    <property type="molecule type" value="Genomic_DNA"/>
</dbReference>
<feature type="region of interest" description="Disordered" evidence="1">
    <location>
        <begin position="60"/>
        <end position="88"/>
    </location>
</feature>
<dbReference type="Pfam" id="PF19797">
    <property type="entry name" value="DUF6281"/>
    <property type="match status" value="1"/>
</dbReference>